<keyword evidence="6" id="KW-1185">Reference proteome</keyword>
<dbReference type="Pfam" id="PF00990">
    <property type="entry name" value="GGDEF"/>
    <property type="match status" value="1"/>
</dbReference>
<evidence type="ECO:0000313" key="5">
    <source>
        <dbReference type="EMBL" id="MBD2775884.1"/>
    </source>
</evidence>
<gene>
    <name evidence="5" type="ORF">ICL16_28460</name>
</gene>
<dbReference type="NCBIfam" id="TIGR00229">
    <property type="entry name" value="sensory_box"/>
    <property type="match status" value="2"/>
</dbReference>
<feature type="domain" description="EAL" evidence="3">
    <location>
        <begin position="454"/>
        <end position="719"/>
    </location>
</feature>
<dbReference type="CDD" id="cd00130">
    <property type="entry name" value="PAS"/>
    <property type="match status" value="2"/>
</dbReference>
<organism evidence="5 6">
    <name type="scientific">Iningainema tapete BLCC-T55</name>
    <dbReference type="NCBI Taxonomy" id="2748662"/>
    <lineage>
        <taxon>Bacteria</taxon>
        <taxon>Bacillati</taxon>
        <taxon>Cyanobacteriota</taxon>
        <taxon>Cyanophyceae</taxon>
        <taxon>Nostocales</taxon>
        <taxon>Scytonemataceae</taxon>
        <taxon>Iningainema tapete</taxon>
    </lineage>
</organism>
<dbReference type="Proteomes" id="UP000629098">
    <property type="component" value="Unassembled WGS sequence"/>
</dbReference>
<dbReference type="InterPro" id="IPR001610">
    <property type="entry name" value="PAC"/>
</dbReference>
<dbReference type="SUPFAM" id="SSF141868">
    <property type="entry name" value="EAL domain-like"/>
    <property type="match status" value="1"/>
</dbReference>
<feature type="domain" description="PAC" evidence="2">
    <location>
        <begin position="226"/>
        <end position="278"/>
    </location>
</feature>
<feature type="domain" description="PAS" evidence="1">
    <location>
        <begin position="24"/>
        <end position="82"/>
    </location>
</feature>
<feature type="domain" description="PAS" evidence="1">
    <location>
        <begin position="148"/>
        <end position="221"/>
    </location>
</feature>
<dbReference type="PROSITE" id="PS50112">
    <property type="entry name" value="PAS"/>
    <property type="match status" value="2"/>
</dbReference>
<dbReference type="Gene3D" id="3.20.20.450">
    <property type="entry name" value="EAL domain"/>
    <property type="match status" value="1"/>
</dbReference>
<dbReference type="InterPro" id="IPR000700">
    <property type="entry name" value="PAS-assoc_C"/>
</dbReference>
<dbReference type="InterPro" id="IPR035919">
    <property type="entry name" value="EAL_sf"/>
</dbReference>
<dbReference type="GO" id="GO:0006355">
    <property type="term" value="P:regulation of DNA-templated transcription"/>
    <property type="evidence" value="ECO:0007669"/>
    <property type="project" value="InterPro"/>
</dbReference>
<dbReference type="InterPro" id="IPR000160">
    <property type="entry name" value="GGDEF_dom"/>
</dbReference>
<dbReference type="Pfam" id="PF00989">
    <property type="entry name" value="PAS"/>
    <property type="match status" value="1"/>
</dbReference>
<dbReference type="SUPFAM" id="SSF55785">
    <property type="entry name" value="PYP-like sensor domain (PAS domain)"/>
    <property type="match status" value="2"/>
</dbReference>
<dbReference type="Gene3D" id="3.30.450.20">
    <property type="entry name" value="PAS domain"/>
    <property type="match status" value="2"/>
</dbReference>
<feature type="domain" description="GGDEF" evidence="4">
    <location>
        <begin position="310"/>
        <end position="443"/>
    </location>
</feature>
<dbReference type="PROSITE" id="PS50113">
    <property type="entry name" value="PAC"/>
    <property type="match status" value="1"/>
</dbReference>
<dbReference type="InterPro" id="IPR043128">
    <property type="entry name" value="Rev_trsase/Diguanyl_cyclase"/>
</dbReference>
<dbReference type="InterPro" id="IPR001633">
    <property type="entry name" value="EAL_dom"/>
</dbReference>
<comment type="caution">
    <text evidence="5">The sequence shown here is derived from an EMBL/GenBank/DDBJ whole genome shotgun (WGS) entry which is preliminary data.</text>
</comment>
<evidence type="ECO:0000259" key="4">
    <source>
        <dbReference type="PROSITE" id="PS50887"/>
    </source>
</evidence>
<dbReference type="SUPFAM" id="SSF55073">
    <property type="entry name" value="Nucleotide cyclase"/>
    <property type="match status" value="1"/>
</dbReference>
<dbReference type="PROSITE" id="PS50887">
    <property type="entry name" value="GGDEF"/>
    <property type="match status" value="1"/>
</dbReference>
<dbReference type="CDD" id="cd01949">
    <property type="entry name" value="GGDEF"/>
    <property type="match status" value="1"/>
</dbReference>
<dbReference type="InterPro" id="IPR052155">
    <property type="entry name" value="Biofilm_reg_signaling"/>
</dbReference>
<evidence type="ECO:0000313" key="6">
    <source>
        <dbReference type="Proteomes" id="UP000629098"/>
    </source>
</evidence>
<evidence type="ECO:0000259" key="2">
    <source>
        <dbReference type="PROSITE" id="PS50113"/>
    </source>
</evidence>
<dbReference type="SMART" id="SM00091">
    <property type="entry name" value="PAS"/>
    <property type="match status" value="2"/>
</dbReference>
<name>A0A8J6XHC8_9CYAN</name>
<proteinExistence type="predicted"/>
<evidence type="ECO:0000259" key="1">
    <source>
        <dbReference type="PROSITE" id="PS50112"/>
    </source>
</evidence>
<dbReference type="PANTHER" id="PTHR44757">
    <property type="entry name" value="DIGUANYLATE CYCLASE DGCP"/>
    <property type="match status" value="1"/>
</dbReference>
<evidence type="ECO:0000259" key="3">
    <source>
        <dbReference type="PROSITE" id="PS50883"/>
    </source>
</evidence>
<dbReference type="InterPro" id="IPR029787">
    <property type="entry name" value="Nucleotide_cyclase"/>
</dbReference>
<dbReference type="SMART" id="SM00052">
    <property type="entry name" value="EAL"/>
    <property type="match status" value="1"/>
</dbReference>
<protein>
    <submittedName>
        <fullName evidence="5">EAL domain-containing protein</fullName>
    </submittedName>
</protein>
<dbReference type="PANTHER" id="PTHR44757:SF4">
    <property type="entry name" value="DIGUANYLATE CYCLASE DGCE-RELATED"/>
    <property type="match status" value="1"/>
</dbReference>
<sequence>MVLQQKLVQNNHKMKLLLQKSTAARNYVDKILMSIADALFVTTPLGNILTVNQAAINLFEYSQEELINQTISHLIIDDNILPTSININSQNYYLHNQPVICQTKTGKKLTVAFSYSVMETEIHGLQNFVYIGRDITQRCALEQQLFEEKELALVTLQSIGDGVITTDAEGKIKYINPIAEQLTSWNLDDAQGKSLVEVFKMFHETTREAVENPVQQALSSGCSVSFTKDSILITRNNIEIAIDVSAAPIRAKDGEIVGAVMVFQDVSQKRSMAHQLSWQATHDALTGLLNRHEFEFRLEQALNTARITNKQHALCYLDLDRFKIVNDTCGHLAGDELLRQVAALLQLGVRSSDSLARLGGDEFGILLEGCPLEPAFRIANKLVQSIQEFRFIWQEKTFNIGVSIGLVGINADSQTMNSVLTAADAACYLVKNNGRNRVHIYQADDSDLVKARSEIQWVARITQALEDNRFCLYYQAIIPINSNQNSSEHYEVLLRLIDETGNLVSPMAFMPAAERYNLMQAIDRWVIRTLFTSLAQCGREKWTSGTSEGCNCNCIYAVNLSGASINDDQFIDFLREQFTLHQVPPQTICFEITETVAIANLSKAASFISSLRELGCSFALDDFGSGMSSFNYLKNLPIDYLKIDGSFVKHIVNEPIDLAMVEAINQIGHVMGIQTIAECVEDEKILAKIKAIGVDYAQGYGVAKPCPLSHGRLKQIKTADLL</sequence>
<dbReference type="InterPro" id="IPR035965">
    <property type="entry name" value="PAS-like_dom_sf"/>
</dbReference>
<accession>A0A8J6XHC8</accession>
<dbReference type="InterPro" id="IPR000014">
    <property type="entry name" value="PAS"/>
</dbReference>
<dbReference type="Gene3D" id="3.30.70.270">
    <property type="match status" value="1"/>
</dbReference>
<dbReference type="SMART" id="SM00267">
    <property type="entry name" value="GGDEF"/>
    <property type="match status" value="1"/>
</dbReference>
<dbReference type="FunFam" id="3.30.70.270:FF:000001">
    <property type="entry name" value="Diguanylate cyclase domain protein"/>
    <property type="match status" value="1"/>
</dbReference>
<reference evidence="5" key="1">
    <citation type="submission" date="2020-09" db="EMBL/GenBank/DDBJ databases">
        <title>Iningainema tapete sp. nov. (Scytonemataceae, Cyanobacteria) from greenhouses in central Florida (USA) produces two types of nodularin with biosynthetic potential for microcystin-LR and anabaenopeptins.</title>
        <authorList>
            <person name="Berthold D.E."/>
            <person name="Lefler F.W."/>
            <person name="Huang I.-S."/>
            <person name="Abdulla H."/>
            <person name="Zimba P.V."/>
            <person name="Laughinghouse H.D. IV."/>
        </authorList>
    </citation>
    <scope>NUCLEOTIDE SEQUENCE</scope>
    <source>
        <strain evidence="5">BLCCT55</strain>
    </source>
</reference>
<dbReference type="NCBIfam" id="TIGR00254">
    <property type="entry name" value="GGDEF"/>
    <property type="match status" value="1"/>
</dbReference>
<dbReference type="Pfam" id="PF13426">
    <property type="entry name" value="PAS_9"/>
    <property type="match status" value="1"/>
</dbReference>
<dbReference type="CDD" id="cd01948">
    <property type="entry name" value="EAL"/>
    <property type="match status" value="1"/>
</dbReference>
<dbReference type="PROSITE" id="PS50883">
    <property type="entry name" value="EAL"/>
    <property type="match status" value="1"/>
</dbReference>
<dbReference type="AlphaFoldDB" id="A0A8J6XHC8"/>
<dbReference type="InterPro" id="IPR013767">
    <property type="entry name" value="PAS_fold"/>
</dbReference>
<dbReference type="SMART" id="SM00086">
    <property type="entry name" value="PAC"/>
    <property type="match status" value="2"/>
</dbReference>
<dbReference type="EMBL" id="JACXAE010000086">
    <property type="protein sequence ID" value="MBD2775884.1"/>
    <property type="molecule type" value="Genomic_DNA"/>
</dbReference>
<dbReference type="Pfam" id="PF00563">
    <property type="entry name" value="EAL"/>
    <property type="match status" value="1"/>
</dbReference>